<evidence type="ECO:0000313" key="8">
    <source>
        <dbReference type="Proteomes" id="UP000194151"/>
    </source>
</evidence>
<reference evidence="7 8" key="1">
    <citation type="submission" date="2017-05" db="EMBL/GenBank/DDBJ databases">
        <title>Complete and WGS of Bordetella genogroups.</title>
        <authorList>
            <person name="Spilker T."/>
            <person name="LiPuma J."/>
        </authorList>
    </citation>
    <scope>NUCLEOTIDE SEQUENCE [LARGE SCALE GENOMIC DNA]</scope>
    <source>
        <strain evidence="7 8">AU19157</strain>
    </source>
</reference>
<dbReference type="OrthoDB" id="8587114at2"/>
<evidence type="ECO:0000256" key="1">
    <source>
        <dbReference type="ARBA" id="ARBA00009437"/>
    </source>
</evidence>
<dbReference type="InterPro" id="IPR036388">
    <property type="entry name" value="WH-like_DNA-bd_sf"/>
</dbReference>
<keyword evidence="4" id="KW-0804">Transcription</keyword>
<evidence type="ECO:0000313" key="7">
    <source>
        <dbReference type="EMBL" id="ARP81996.1"/>
    </source>
</evidence>
<accession>A0A1W6YLL4</accession>
<dbReference type="InterPro" id="IPR050950">
    <property type="entry name" value="HTH-type_LysR_regulators"/>
</dbReference>
<dbReference type="SUPFAM" id="SSF53850">
    <property type="entry name" value="Periplasmic binding protein-like II"/>
    <property type="match status" value="1"/>
</dbReference>
<dbReference type="GO" id="GO:0005829">
    <property type="term" value="C:cytosol"/>
    <property type="evidence" value="ECO:0007669"/>
    <property type="project" value="TreeGrafter"/>
</dbReference>
<evidence type="ECO:0000256" key="2">
    <source>
        <dbReference type="ARBA" id="ARBA00023015"/>
    </source>
</evidence>
<dbReference type="PANTHER" id="PTHR30419">
    <property type="entry name" value="HTH-TYPE TRANSCRIPTIONAL REGULATOR YBHD"/>
    <property type="match status" value="1"/>
</dbReference>
<dbReference type="Gene3D" id="3.40.190.290">
    <property type="match status" value="1"/>
</dbReference>
<evidence type="ECO:0000259" key="6">
    <source>
        <dbReference type="PROSITE" id="PS50931"/>
    </source>
</evidence>
<dbReference type="InterPro" id="IPR005119">
    <property type="entry name" value="LysR_subst-bd"/>
</dbReference>
<evidence type="ECO:0000256" key="3">
    <source>
        <dbReference type="ARBA" id="ARBA00023125"/>
    </source>
</evidence>
<feature type="region of interest" description="Disordered" evidence="5">
    <location>
        <begin position="298"/>
        <end position="320"/>
    </location>
</feature>
<keyword evidence="8" id="KW-1185">Reference proteome</keyword>
<dbReference type="AlphaFoldDB" id="A0A1W6YLL4"/>
<evidence type="ECO:0000256" key="4">
    <source>
        <dbReference type="ARBA" id="ARBA00023163"/>
    </source>
</evidence>
<dbReference type="InterPro" id="IPR036390">
    <property type="entry name" value="WH_DNA-bd_sf"/>
</dbReference>
<dbReference type="Gene3D" id="1.10.10.10">
    <property type="entry name" value="Winged helix-like DNA-binding domain superfamily/Winged helix DNA-binding domain"/>
    <property type="match status" value="1"/>
</dbReference>
<sequence>MDLRQLNYFVAVADAGSFTRAAIALNLVQSTLSHQIAMLEADLGQRLLVRNGRGVTPTEAGAALLSHARAMLASARKARDELRDLHGNPSGRLAVGLPSQVALSMASPMVARMRQRLPRALVAISEGLSLHLRELLIEGRLDVALLYDPPPSPQLAYRTLTRESFLLVGPASAPALPKRVSLAALAGYPMVLPGRSNAMRSQVDAALARRGIELNIVAEAGVVLTLLELVSDGLGYTAAPASMLLHGGKRLRLQTAQIGPPAIRNRLVLATPKARAETRLVREFLAIVQELYPAESGREGGATAATMRRLAARSQQRSRG</sequence>
<dbReference type="GO" id="GO:0003677">
    <property type="term" value="F:DNA binding"/>
    <property type="evidence" value="ECO:0007669"/>
    <property type="project" value="UniProtKB-KW"/>
</dbReference>
<name>A0A1W6YLL4_9BORD</name>
<organism evidence="7 8">
    <name type="scientific">Bordetella genomosp. 8</name>
    <dbReference type="NCBI Taxonomy" id="1416806"/>
    <lineage>
        <taxon>Bacteria</taxon>
        <taxon>Pseudomonadati</taxon>
        <taxon>Pseudomonadota</taxon>
        <taxon>Betaproteobacteria</taxon>
        <taxon>Burkholderiales</taxon>
        <taxon>Alcaligenaceae</taxon>
        <taxon>Bordetella</taxon>
    </lineage>
</organism>
<dbReference type="Proteomes" id="UP000194151">
    <property type="component" value="Chromosome"/>
</dbReference>
<dbReference type="FunFam" id="1.10.10.10:FF:000001">
    <property type="entry name" value="LysR family transcriptional regulator"/>
    <property type="match status" value="1"/>
</dbReference>
<feature type="compositionally biased region" description="Low complexity" evidence="5">
    <location>
        <begin position="302"/>
        <end position="320"/>
    </location>
</feature>
<dbReference type="GO" id="GO:0003700">
    <property type="term" value="F:DNA-binding transcription factor activity"/>
    <property type="evidence" value="ECO:0007669"/>
    <property type="project" value="InterPro"/>
</dbReference>
<dbReference type="RefSeq" id="WP_086065264.1">
    <property type="nucleotide sequence ID" value="NZ_CP021108.1"/>
</dbReference>
<dbReference type="STRING" id="1416806.CAL12_15025"/>
<comment type="similarity">
    <text evidence="1">Belongs to the LysR transcriptional regulatory family.</text>
</comment>
<keyword evidence="3" id="KW-0238">DNA-binding</keyword>
<dbReference type="EMBL" id="CP021108">
    <property type="protein sequence ID" value="ARP81996.1"/>
    <property type="molecule type" value="Genomic_DNA"/>
</dbReference>
<evidence type="ECO:0000256" key="5">
    <source>
        <dbReference type="SAM" id="MobiDB-lite"/>
    </source>
</evidence>
<gene>
    <name evidence="7" type="ORF">CAL12_15025</name>
</gene>
<dbReference type="KEGG" id="bgv:CAL12_15025"/>
<dbReference type="SUPFAM" id="SSF46785">
    <property type="entry name" value="Winged helix' DNA-binding domain"/>
    <property type="match status" value="1"/>
</dbReference>
<feature type="domain" description="HTH lysR-type" evidence="6">
    <location>
        <begin position="1"/>
        <end position="58"/>
    </location>
</feature>
<dbReference type="PROSITE" id="PS50931">
    <property type="entry name" value="HTH_LYSR"/>
    <property type="match status" value="1"/>
</dbReference>
<protein>
    <submittedName>
        <fullName evidence="7">LysR family transcriptional regulator</fullName>
    </submittedName>
</protein>
<dbReference type="Pfam" id="PF03466">
    <property type="entry name" value="LysR_substrate"/>
    <property type="match status" value="1"/>
</dbReference>
<keyword evidence="2" id="KW-0805">Transcription regulation</keyword>
<dbReference type="InterPro" id="IPR000847">
    <property type="entry name" value="LysR_HTH_N"/>
</dbReference>
<proteinExistence type="inferred from homology"/>
<dbReference type="PRINTS" id="PR00039">
    <property type="entry name" value="HTHLYSR"/>
</dbReference>
<dbReference type="Pfam" id="PF00126">
    <property type="entry name" value="HTH_1"/>
    <property type="match status" value="1"/>
</dbReference>